<keyword evidence="2" id="KW-1185">Reference proteome</keyword>
<comment type="caution">
    <text evidence="1">The sequence shown here is derived from an EMBL/GenBank/DDBJ whole genome shotgun (WGS) entry which is preliminary data.</text>
</comment>
<dbReference type="RefSeq" id="WP_150905501.1">
    <property type="nucleotide sequence ID" value="NZ_VTWT01000012.1"/>
</dbReference>
<organism evidence="1 2">
    <name type="scientific">Adhaeribacter soli</name>
    <dbReference type="NCBI Taxonomy" id="2607655"/>
    <lineage>
        <taxon>Bacteria</taxon>
        <taxon>Pseudomonadati</taxon>
        <taxon>Bacteroidota</taxon>
        <taxon>Cytophagia</taxon>
        <taxon>Cytophagales</taxon>
        <taxon>Hymenobacteraceae</taxon>
        <taxon>Adhaeribacter</taxon>
    </lineage>
</organism>
<reference evidence="1 2" key="1">
    <citation type="submission" date="2019-09" db="EMBL/GenBank/DDBJ databases">
        <title>Genome sequence of Adhaeribacter sp. M2.</title>
        <authorList>
            <person name="Srinivasan S."/>
        </authorList>
    </citation>
    <scope>NUCLEOTIDE SEQUENCE [LARGE SCALE GENOMIC DNA]</scope>
    <source>
        <strain evidence="1 2">M2</strain>
    </source>
</reference>
<evidence type="ECO:0000313" key="2">
    <source>
        <dbReference type="Proteomes" id="UP000326570"/>
    </source>
</evidence>
<protein>
    <submittedName>
        <fullName evidence="1">Gliding motility-associated C-terminal domain-containing protein</fullName>
    </submittedName>
</protein>
<sequence>MRNAFLTLLLLVAFLKIGFSQNLVPNPGFEQAIHCDTVHGPVVIDTAETPTTYLKNWFIPKINNNLGITNLFIYFNNCFLPPKSNYVFHNRNTRIRSGQASTGLYLYAHASWLTGNIFGWRSFARVKLLKELQANCVYRVQFYVHVGKEIGYDTNDYGAVDAIGAYLSTNNDSAIVGTTKPQISNTKGNLLNDSTQFVLISGFFTASGGEKYLTIGNFKLNDSTNFQQFTFRNPLNVPRAFYFLDDVSVVPVTAANYSLNIGPDQLLCNNQPVNQTLTAPAGFASYQWSTGETTASISITQPGTYWVNADFGCGFLTDTIRIRTRQDFEQGFSIGHDTLYCANAVIILPLQAKSAFTSYRWNTGATTRTINATAPGKYWVEATYACGSITDTIEIKQFTPSGLFAFRDTVLCSGQTLNLSAASGFASYQWNTGETSQQVQIMQAGKYKVRATTAEGCMTSDSVQVKYLVPLAGFSLGKDTVLCENGSLQISIAPKPGINYLWHDGLQTASRIIKAAGNYRLTASDRCSSFTDEIEVSFQDCNTVFIPNLVTPNKDGQNDFFRISTPTKRKMNVEIYNRWGIRIYQQDDYRNNWPTENLSSGIYYYLVTDPELNKTYKGWLEVVK</sequence>
<dbReference type="AlphaFoldDB" id="A0A5N1INQ1"/>
<accession>A0A5N1INQ1</accession>
<dbReference type="Pfam" id="PF13585">
    <property type="entry name" value="CHU_C"/>
    <property type="match status" value="1"/>
</dbReference>
<proteinExistence type="predicted"/>
<dbReference type="EMBL" id="VTWT01000012">
    <property type="protein sequence ID" value="KAA9325401.1"/>
    <property type="molecule type" value="Genomic_DNA"/>
</dbReference>
<dbReference type="Proteomes" id="UP000326570">
    <property type="component" value="Unassembled WGS sequence"/>
</dbReference>
<name>A0A5N1INQ1_9BACT</name>
<evidence type="ECO:0000313" key="1">
    <source>
        <dbReference type="EMBL" id="KAA9325401.1"/>
    </source>
</evidence>
<gene>
    <name evidence="1" type="ORF">F0P94_17595</name>
</gene>